<evidence type="ECO:0000256" key="1">
    <source>
        <dbReference type="ARBA" id="ARBA00005254"/>
    </source>
</evidence>
<keyword evidence="2" id="KW-0456">Lyase</keyword>
<dbReference type="InterPro" id="IPR014748">
    <property type="entry name" value="Enoyl-CoA_hydra_C"/>
</dbReference>
<organism evidence="6 7">
    <name type="scientific">Rubrobacter taiwanensis</name>
    <dbReference type="NCBI Taxonomy" id="185139"/>
    <lineage>
        <taxon>Bacteria</taxon>
        <taxon>Bacillati</taxon>
        <taxon>Actinomycetota</taxon>
        <taxon>Rubrobacteria</taxon>
        <taxon>Rubrobacterales</taxon>
        <taxon>Rubrobacteraceae</taxon>
        <taxon>Rubrobacter</taxon>
    </lineage>
</organism>
<reference evidence="6 7" key="1">
    <citation type="submission" date="2019-03" db="EMBL/GenBank/DDBJ databases">
        <title>Whole genome sequence of a novel Rubrobacter taiwanensis strain, isolated from Yellowstone National Park.</title>
        <authorList>
            <person name="Freed S."/>
            <person name="Ramaley R.F."/>
            <person name="Kyndt J.A."/>
        </authorList>
    </citation>
    <scope>NUCLEOTIDE SEQUENCE [LARGE SCALE GENOMIC DNA]</scope>
    <source>
        <strain evidence="6 7">Yellowstone</strain>
    </source>
</reference>
<dbReference type="AlphaFoldDB" id="A0A4R1BCS4"/>
<evidence type="ECO:0000256" key="5">
    <source>
        <dbReference type="RuleBase" id="RU003707"/>
    </source>
</evidence>
<dbReference type="RefSeq" id="WP_132692711.1">
    <property type="nucleotide sequence ID" value="NZ_SKBU01000031.1"/>
</dbReference>
<dbReference type="Proteomes" id="UP000295244">
    <property type="component" value="Unassembled WGS sequence"/>
</dbReference>
<name>A0A4R1BCS4_9ACTN</name>
<dbReference type="Gene3D" id="3.90.226.10">
    <property type="entry name" value="2-enoyl-CoA Hydratase, Chain A, domain 1"/>
    <property type="match status" value="1"/>
</dbReference>
<comment type="catalytic activity">
    <reaction evidence="4">
        <text>a 4-saturated-(3S)-3-hydroxyacyl-CoA = a (3E)-enoyl-CoA + H2O</text>
        <dbReference type="Rhea" id="RHEA:20724"/>
        <dbReference type="ChEBI" id="CHEBI:15377"/>
        <dbReference type="ChEBI" id="CHEBI:58521"/>
        <dbReference type="ChEBI" id="CHEBI:137480"/>
        <dbReference type="EC" id="4.2.1.17"/>
    </reaction>
</comment>
<keyword evidence="7" id="KW-1185">Reference proteome</keyword>
<dbReference type="Pfam" id="PF00378">
    <property type="entry name" value="ECH_1"/>
    <property type="match status" value="1"/>
</dbReference>
<comment type="catalytic activity">
    <reaction evidence="3">
        <text>a (3S)-3-hydroxyacyl-CoA = a (2E)-enoyl-CoA + H2O</text>
        <dbReference type="Rhea" id="RHEA:16105"/>
        <dbReference type="ChEBI" id="CHEBI:15377"/>
        <dbReference type="ChEBI" id="CHEBI:57318"/>
        <dbReference type="ChEBI" id="CHEBI:58856"/>
        <dbReference type="EC" id="4.2.1.17"/>
    </reaction>
</comment>
<comment type="caution">
    <text evidence="6">The sequence shown here is derived from an EMBL/GenBank/DDBJ whole genome shotgun (WGS) entry which is preliminary data.</text>
</comment>
<comment type="similarity">
    <text evidence="1 5">Belongs to the enoyl-CoA hydratase/isomerase family.</text>
</comment>
<evidence type="ECO:0000313" key="7">
    <source>
        <dbReference type="Proteomes" id="UP000295244"/>
    </source>
</evidence>
<proteinExistence type="inferred from homology"/>
<evidence type="ECO:0000256" key="2">
    <source>
        <dbReference type="ARBA" id="ARBA00023239"/>
    </source>
</evidence>
<dbReference type="PANTHER" id="PTHR11941:SF54">
    <property type="entry name" value="ENOYL-COA HYDRATASE, MITOCHONDRIAL"/>
    <property type="match status" value="1"/>
</dbReference>
<dbReference type="FunFam" id="1.10.12.10:FF:000001">
    <property type="entry name" value="Probable enoyl-CoA hydratase, mitochondrial"/>
    <property type="match status" value="1"/>
</dbReference>
<gene>
    <name evidence="6" type="ORF">E0L93_14075</name>
</gene>
<keyword evidence="6" id="KW-0413">Isomerase</keyword>
<dbReference type="CDD" id="cd06558">
    <property type="entry name" value="crotonase-like"/>
    <property type="match status" value="1"/>
</dbReference>
<sequence length="258" mass="28144">MAVGYTREGDVGFVTLDRPPANSYDYEFMRELGESVRAAAADGECRVVVVRSASEKFFSAGADVKAFNANTTEQNMEMIRLAHENLAWMARVPKVFIAQIAGNALGGGLEIALACDLRFGAEGEYYLGLPEVTLGLLPGNGGTQRLPRLIGWSRALDLMVTGRRLSPAEAHELGILDYLYPAGELEERTLEYARALAGGAGQAIGQIKVAVHEGLDRPLDDALRLERELIESLFQSPDAQEGVRAFAEKRKPRFNRSS</sequence>
<protein>
    <submittedName>
        <fullName evidence="6">Enoyl-CoA hydratase/isomerase family protein</fullName>
    </submittedName>
</protein>
<dbReference type="GO" id="GO:0006635">
    <property type="term" value="P:fatty acid beta-oxidation"/>
    <property type="evidence" value="ECO:0007669"/>
    <property type="project" value="TreeGrafter"/>
</dbReference>
<dbReference type="PROSITE" id="PS00166">
    <property type="entry name" value="ENOYL_COA_HYDRATASE"/>
    <property type="match status" value="1"/>
</dbReference>
<dbReference type="GO" id="GO:0016853">
    <property type="term" value="F:isomerase activity"/>
    <property type="evidence" value="ECO:0007669"/>
    <property type="project" value="UniProtKB-KW"/>
</dbReference>
<dbReference type="GO" id="GO:0004300">
    <property type="term" value="F:enoyl-CoA hydratase activity"/>
    <property type="evidence" value="ECO:0007669"/>
    <property type="project" value="UniProtKB-EC"/>
</dbReference>
<evidence type="ECO:0000313" key="6">
    <source>
        <dbReference type="EMBL" id="TCJ14859.1"/>
    </source>
</evidence>
<dbReference type="EMBL" id="SKBU01000031">
    <property type="protein sequence ID" value="TCJ14859.1"/>
    <property type="molecule type" value="Genomic_DNA"/>
</dbReference>
<dbReference type="SUPFAM" id="SSF52096">
    <property type="entry name" value="ClpP/crotonase"/>
    <property type="match status" value="1"/>
</dbReference>
<dbReference type="InterPro" id="IPR018376">
    <property type="entry name" value="Enoyl-CoA_hyd/isom_CS"/>
</dbReference>
<dbReference type="PANTHER" id="PTHR11941">
    <property type="entry name" value="ENOYL-COA HYDRATASE-RELATED"/>
    <property type="match status" value="1"/>
</dbReference>
<accession>A0A4R1BCS4</accession>
<dbReference type="OrthoDB" id="8452484at2"/>
<dbReference type="Gene3D" id="1.10.12.10">
    <property type="entry name" value="Lyase 2-enoyl-coa Hydratase, Chain A, domain 2"/>
    <property type="match status" value="1"/>
</dbReference>
<dbReference type="InterPro" id="IPR001753">
    <property type="entry name" value="Enoyl-CoA_hydra/iso"/>
</dbReference>
<evidence type="ECO:0000256" key="4">
    <source>
        <dbReference type="ARBA" id="ARBA00023717"/>
    </source>
</evidence>
<evidence type="ECO:0000256" key="3">
    <source>
        <dbReference type="ARBA" id="ARBA00023709"/>
    </source>
</evidence>
<dbReference type="InterPro" id="IPR029045">
    <property type="entry name" value="ClpP/crotonase-like_dom_sf"/>
</dbReference>